<protein>
    <submittedName>
        <fullName evidence="2">Sodium/hydrogen exchanger 10</fullName>
    </submittedName>
</protein>
<organism evidence="2">
    <name type="scientific">Lygus hesperus</name>
    <name type="common">Western plant bug</name>
    <dbReference type="NCBI Taxonomy" id="30085"/>
    <lineage>
        <taxon>Eukaryota</taxon>
        <taxon>Metazoa</taxon>
        <taxon>Ecdysozoa</taxon>
        <taxon>Arthropoda</taxon>
        <taxon>Hexapoda</taxon>
        <taxon>Insecta</taxon>
        <taxon>Pterygota</taxon>
        <taxon>Neoptera</taxon>
        <taxon>Paraneoptera</taxon>
        <taxon>Hemiptera</taxon>
        <taxon>Heteroptera</taxon>
        <taxon>Panheteroptera</taxon>
        <taxon>Cimicomorpha</taxon>
        <taxon>Miridae</taxon>
        <taxon>Mirini</taxon>
        <taxon>Lygus</taxon>
    </lineage>
</organism>
<dbReference type="EMBL" id="GBHO01011166">
    <property type="protein sequence ID" value="JAG32438.1"/>
    <property type="molecule type" value="Transcribed_RNA"/>
</dbReference>
<accession>A0A0A9YMW4</accession>
<reference evidence="2" key="2">
    <citation type="submission" date="2014-07" db="EMBL/GenBank/DDBJ databases">
        <authorList>
            <person name="Hull J."/>
        </authorList>
    </citation>
    <scope>NUCLEOTIDE SEQUENCE</scope>
</reference>
<evidence type="ECO:0000313" key="2">
    <source>
        <dbReference type="EMBL" id="JAG32438.1"/>
    </source>
</evidence>
<gene>
    <name evidence="2" type="primary">Slc9a10_6</name>
    <name evidence="2" type="ORF">CM83_10257</name>
</gene>
<feature type="compositionally biased region" description="Basic residues" evidence="1">
    <location>
        <begin position="263"/>
        <end position="281"/>
    </location>
</feature>
<feature type="compositionally biased region" description="Polar residues" evidence="1">
    <location>
        <begin position="290"/>
        <end position="300"/>
    </location>
</feature>
<name>A0A0A9YMW4_LYGHE</name>
<evidence type="ECO:0000256" key="1">
    <source>
        <dbReference type="SAM" id="MobiDB-lite"/>
    </source>
</evidence>
<sequence>MEDLEGGHPWIKQFESFEAKIWKSIGIKIAVHLLHNTARFQGWQDYRIQLYLQRGVVPLLDGVESLHMSDFIDDIILIEGKLMDYATRKVFVGPMCVPRLASQRLVLPGTSLWESKTPIQPKILIIPNSEAEMEDIMSNEGLFKYSYQDASRQRKAEERDTQHSPQSYISRLVQAQRRRRMITQFMDYMPTVEGAVEGLPVSTTYIEKGEYRKIVKPGPHPRTRMVTTQDTILYTQDIEEQSEIGILKDENEDETSEYEGGKRSSRHRSSTRKKSSARKKSSGFSLASDRLSSYYQSSQRDAGKKAELVVVESSDDEEEQLNSKATQTIARMLSKSQSPDRSVHSERGPRRTHILSD</sequence>
<dbReference type="AlphaFoldDB" id="A0A0A9YMW4"/>
<feature type="compositionally biased region" description="Basic and acidic residues" evidence="1">
    <location>
        <begin position="341"/>
        <end position="357"/>
    </location>
</feature>
<reference evidence="2" key="1">
    <citation type="journal article" date="2014" name="PLoS ONE">
        <title>Transcriptome-Based Identification of ABC Transporters in the Western Tarnished Plant Bug Lygus hesperus.</title>
        <authorList>
            <person name="Hull J.J."/>
            <person name="Chaney K."/>
            <person name="Geib S.M."/>
            <person name="Fabrick J.A."/>
            <person name="Brent C.S."/>
            <person name="Walsh D."/>
            <person name="Lavine L.C."/>
        </authorList>
    </citation>
    <scope>NUCLEOTIDE SEQUENCE</scope>
</reference>
<feature type="non-terminal residue" evidence="2">
    <location>
        <position position="357"/>
    </location>
</feature>
<feature type="region of interest" description="Disordered" evidence="1">
    <location>
        <begin position="243"/>
        <end position="306"/>
    </location>
</feature>
<feature type="region of interest" description="Disordered" evidence="1">
    <location>
        <begin position="332"/>
        <end position="357"/>
    </location>
</feature>
<proteinExistence type="predicted"/>